<dbReference type="Gene3D" id="3.40.50.10490">
    <property type="entry name" value="Glucose-6-phosphate isomerase like protein, domain 1"/>
    <property type="match status" value="1"/>
</dbReference>
<dbReference type="GO" id="GO:1901135">
    <property type="term" value="P:carbohydrate derivative metabolic process"/>
    <property type="evidence" value="ECO:0007669"/>
    <property type="project" value="InterPro"/>
</dbReference>
<dbReference type="InterPro" id="IPR047640">
    <property type="entry name" value="RpiR-like"/>
</dbReference>
<dbReference type="PANTHER" id="PTHR30514:SF1">
    <property type="entry name" value="HTH-TYPE TRANSCRIPTIONAL REGULATOR HEXR-RELATED"/>
    <property type="match status" value="1"/>
</dbReference>
<dbReference type="Pfam" id="PF01418">
    <property type="entry name" value="HTH_6"/>
    <property type="match status" value="1"/>
</dbReference>
<dbReference type="InterPro" id="IPR035472">
    <property type="entry name" value="RpiR-like_SIS"/>
</dbReference>
<dbReference type="InterPro" id="IPR036388">
    <property type="entry name" value="WH-like_DNA-bd_sf"/>
</dbReference>
<dbReference type="EMBL" id="NGKC01000013">
    <property type="protein sequence ID" value="RSU10266.1"/>
    <property type="molecule type" value="Genomic_DNA"/>
</dbReference>
<dbReference type="InterPro" id="IPR046348">
    <property type="entry name" value="SIS_dom_sf"/>
</dbReference>
<feature type="domain" description="HTH rpiR-type" evidence="4">
    <location>
        <begin position="1"/>
        <end position="77"/>
    </location>
</feature>
<dbReference type="AlphaFoldDB" id="A0A430AQC8"/>
<evidence type="ECO:0000256" key="2">
    <source>
        <dbReference type="ARBA" id="ARBA00023125"/>
    </source>
</evidence>
<dbReference type="RefSeq" id="WP_126814362.1">
    <property type="nucleotide sequence ID" value="NZ_NGKC01000013.1"/>
</dbReference>
<accession>A0A430AQC8</accession>
<evidence type="ECO:0000259" key="4">
    <source>
        <dbReference type="PROSITE" id="PS51071"/>
    </source>
</evidence>
<reference evidence="5 6" key="1">
    <citation type="submission" date="2017-05" db="EMBL/GenBank/DDBJ databases">
        <title>Vagococcus spp. assemblies.</title>
        <authorList>
            <person name="Gulvik C.A."/>
        </authorList>
    </citation>
    <scope>NUCLEOTIDE SEQUENCE [LARGE SCALE GENOMIC DNA]</scope>
    <source>
        <strain evidence="5 6">LMG 24798</strain>
    </source>
</reference>
<sequence>MDFEAIVSKNYSKLNETEVQILEYILNNRETVSKLTIVQLAKETLTSKSTVSRLVKKLGFAGYSEFKYRLSDTTERKREKLTTEMSNMQMEDLHATDRLFKQMFNEQMVKDIYTADRLICFGTGWGQRNVINDFIRNMQSIGLFPIEVKSTFEFKKVVKNELTDKDMCIVLSLSGDISRIESELTYALVKGIKSLSITSLSNNYLSAISTYNLYFQTTTHYLTDNEFVSFLPLYLIVDSLFRKIIQLGEEYDARF</sequence>
<dbReference type="PANTHER" id="PTHR30514">
    <property type="entry name" value="GLUCOKINASE"/>
    <property type="match status" value="1"/>
</dbReference>
<dbReference type="GO" id="GO:0003700">
    <property type="term" value="F:DNA-binding transcription factor activity"/>
    <property type="evidence" value="ECO:0007669"/>
    <property type="project" value="InterPro"/>
</dbReference>
<keyword evidence="3" id="KW-0804">Transcription</keyword>
<dbReference type="GO" id="GO:0003677">
    <property type="term" value="F:DNA binding"/>
    <property type="evidence" value="ECO:0007669"/>
    <property type="project" value="UniProtKB-KW"/>
</dbReference>
<organism evidence="5 6">
    <name type="scientific">Vagococcus acidifermentans</name>
    <dbReference type="NCBI Taxonomy" id="564710"/>
    <lineage>
        <taxon>Bacteria</taxon>
        <taxon>Bacillati</taxon>
        <taxon>Bacillota</taxon>
        <taxon>Bacilli</taxon>
        <taxon>Lactobacillales</taxon>
        <taxon>Enterococcaceae</taxon>
        <taxon>Vagococcus</taxon>
    </lineage>
</organism>
<dbReference type="Proteomes" id="UP000286773">
    <property type="component" value="Unassembled WGS sequence"/>
</dbReference>
<dbReference type="InterPro" id="IPR009057">
    <property type="entry name" value="Homeodomain-like_sf"/>
</dbReference>
<dbReference type="OrthoDB" id="1648815at2"/>
<name>A0A430AQC8_9ENTE</name>
<dbReference type="InterPro" id="IPR000281">
    <property type="entry name" value="HTH_RpiR"/>
</dbReference>
<gene>
    <name evidence="5" type="ORF">CBF27_11005</name>
</gene>
<dbReference type="CDD" id="cd05013">
    <property type="entry name" value="SIS_RpiR"/>
    <property type="match status" value="1"/>
</dbReference>
<evidence type="ECO:0000313" key="5">
    <source>
        <dbReference type="EMBL" id="RSU10266.1"/>
    </source>
</evidence>
<evidence type="ECO:0000256" key="3">
    <source>
        <dbReference type="ARBA" id="ARBA00023163"/>
    </source>
</evidence>
<dbReference type="InterPro" id="IPR001347">
    <property type="entry name" value="SIS_dom"/>
</dbReference>
<keyword evidence="2" id="KW-0238">DNA-binding</keyword>
<keyword evidence="1" id="KW-0805">Transcription regulation</keyword>
<dbReference type="GO" id="GO:0097367">
    <property type="term" value="F:carbohydrate derivative binding"/>
    <property type="evidence" value="ECO:0007669"/>
    <property type="project" value="InterPro"/>
</dbReference>
<dbReference type="Pfam" id="PF01380">
    <property type="entry name" value="SIS"/>
    <property type="match status" value="1"/>
</dbReference>
<dbReference type="Gene3D" id="1.10.10.10">
    <property type="entry name" value="Winged helix-like DNA-binding domain superfamily/Winged helix DNA-binding domain"/>
    <property type="match status" value="1"/>
</dbReference>
<evidence type="ECO:0000256" key="1">
    <source>
        <dbReference type="ARBA" id="ARBA00023015"/>
    </source>
</evidence>
<proteinExistence type="predicted"/>
<dbReference type="SUPFAM" id="SSF46689">
    <property type="entry name" value="Homeodomain-like"/>
    <property type="match status" value="1"/>
</dbReference>
<keyword evidence="6" id="KW-1185">Reference proteome</keyword>
<evidence type="ECO:0000313" key="6">
    <source>
        <dbReference type="Proteomes" id="UP000286773"/>
    </source>
</evidence>
<comment type="caution">
    <text evidence="5">The sequence shown here is derived from an EMBL/GenBank/DDBJ whole genome shotgun (WGS) entry which is preliminary data.</text>
</comment>
<protein>
    <recommendedName>
        <fullName evidence="4">HTH rpiR-type domain-containing protein</fullName>
    </recommendedName>
</protein>
<dbReference type="SUPFAM" id="SSF53697">
    <property type="entry name" value="SIS domain"/>
    <property type="match status" value="1"/>
</dbReference>
<dbReference type="PROSITE" id="PS51071">
    <property type="entry name" value="HTH_RPIR"/>
    <property type="match status" value="1"/>
</dbReference>